<evidence type="ECO:0000256" key="4">
    <source>
        <dbReference type="ARBA" id="ARBA00022989"/>
    </source>
</evidence>
<proteinExistence type="predicted"/>
<evidence type="ECO:0000256" key="1">
    <source>
        <dbReference type="ARBA" id="ARBA00004651"/>
    </source>
</evidence>
<dbReference type="PATRIC" id="fig|1423772.3.peg.1629"/>
<evidence type="ECO:0000313" key="9">
    <source>
        <dbReference type="Proteomes" id="UP000051612"/>
    </source>
</evidence>
<name>A0A0R2AZ83_9LACO</name>
<dbReference type="PANTHER" id="PTHR42718">
    <property type="entry name" value="MAJOR FACILITATOR SUPERFAMILY MULTIDRUG TRANSPORTER MFSC"/>
    <property type="match status" value="1"/>
</dbReference>
<keyword evidence="2" id="KW-0813">Transport</keyword>
<dbReference type="EMBL" id="AYYN01000167">
    <property type="protein sequence ID" value="KRM71060.1"/>
    <property type="molecule type" value="Genomic_DNA"/>
</dbReference>
<evidence type="ECO:0000256" key="3">
    <source>
        <dbReference type="ARBA" id="ARBA00022692"/>
    </source>
</evidence>
<reference evidence="8 9" key="1">
    <citation type="journal article" date="2015" name="Genome Announc.">
        <title>Expanding the biotechnology potential of lactobacilli through comparative genomics of 213 strains and associated genera.</title>
        <authorList>
            <person name="Sun Z."/>
            <person name="Harris H.M."/>
            <person name="McCann A."/>
            <person name="Guo C."/>
            <person name="Argimon S."/>
            <person name="Zhang W."/>
            <person name="Yang X."/>
            <person name="Jeffery I.B."/>
            <person name="Cooney J.C."/>
            <person name="Kagawa T.F."/>
            <person name="Liu W."/>
            <person name="Song Y."/>
            <person name="Salvetti E."/>
            <person name="Wrobel A."/>
            <person name="Rasinkangas P."/>
            <person name="Parkhill J."/>
            <person name="Rea M.C."/>
            <person name="O'Sullivan O."/>
            <person name="Ritari J."/>
            <person name="Douillard F.P."/>
            <person name="Paul Ross R."/>
            <person name="Yang R."/>
            <person name="Briner A.E."/>
            <person name="Felis G.E."/>
            <person name="de Vos W.M."/>
            <person name="Barrangou R."/>
            <person name="Klaenhammer T.R."/>
            <person name="Caufield P.W."/>
            <person name="Cui Y."/>
            <person name="Zhang H."/>
            <person name="O'Toole P.W."/>
        </authorList>
    </citation>
    <scope>NUCLEOTIDE SEQUENCE [LARGE SCALE GENOMIC DNA]</scope>
    <source>
        <strain evidence="8 9">DSM 20452</strain>
    </source>
</reference>
<comment type="caution">
    <text evidence="8">The sequence shown here is derived from an EMBL/GenBank/DDBJ whole genome shotgun (WGS) entry which is preliminary data.</text>
</comment>
<keyword evidence="4 6" id="KW-1133">Transmembrane helix</keyword>
<feature type="transmembrane region" description="Helical" evidence="6">
    <location>
        <begin position="263"/>
        <end position="288"/>
    </location>
</feature>
<dbReference type="InterPro" id="IPR011701">
    <property type="entry name" value="MFS"/>
</dbReference>
<feature type="transmembrane region" description="Helical" evidence="6">
    <location>
        <begin position="294"/>
        <end position="313"/>
    </location>
</feature>
<keyword evidence="5 6" id="KW-0472">Membrane</keyword>
<dbReference type="SUPFAM" id="SSF103473">
    <property type="entry name" value="MFS general substrate transporter"/>
    <property type="match status" value="1"/>
</dbReference>
<feature type="transmembrane region" description="Helical" evidence="6">
    <location>
        <begin position="426"/>
        <end position="447"/>
    </location>
</feature>
<evidence type="ECO:0000256" key="2">
    <source>
        <dbReference type="ARBA" id="ARBA00022448"/>
    </source>
</evidence>
<comment type="subcellular location">
    <subcellularLocation>
        <location evidence="1">Cell membrane</location>
        <topology evidence="1">Multi-pass membrane protein</topology>
    </subcellularLocation>
</comment>
<feature type="transmembrane region" description="Helical" evidence="6">
    <location>
        <begin position="46"/>
        <end position="65"/>
    </location>
</feature>
<dbReference type="Gene3D" id="1.20.1250.20">
    <property type="entry name" value="MFS general substrate transporter like domains"/>
    <property type="match status" value="2"/>
</dbReference>
<dbReference type="InterPro" id="IPR020846">
    <property type="entry name" value="MFS_dom"/>
</dbReference>
<evidence type="ECO:0000313" key="8">
    <source>
        <dbReference type="EMBL" id="KRM71060.1"/>
    </source>
</evidence>
<gene>
    <name evidence="8" type="ORF">FC48_GL001528</name>
</gene>
<feature type="transmembrane region" description="Helical" evidence="6">
    <location>
        <begin position="353"/>
        <end position="379"/>
    </location>
</feature>
<evidence type="ECO:0000256" key="6">
    <source>
        <dbReference type="SAM" id="Phobius"/>
    </source>
</evidence>
<sequence>MELTETKRKLFIFTLLAGTFTMSISQSALSTAYPALMHFFTVDAATIQWLTTGFMLMMCVMMPVSPWLLNNISFKHLYLSVLALFGIGTLMIIFAPTFWFALLGRLLEATAVGILFPSFQTVLMTITPKDKRGQTMGAAGLVMGSALAVGPIISGIVLNFLRWQALFWLFCFLMLVIFLAACVTISNVMEQKPSQLDVFSLFYEGAGLGMVLYALTAFKDPAHLLSSVLLLLLGLGLLIAFCQRQLKLAEPLLELRIVKYLDFDIGLLLTGLSYMSLIVVTIVFPLYYQKILGLSPLASGLSLVLPAVLLSVLNPMTGKLADKWGFKPVLLVGVSMLLSGWAGLLLWQDHLGLPLLIAFSMVIEGGNAFVMMPATTLGANSVPKNLIAHATALTTTIRQLLGSLGVMGATLLLSSAGQSITQKSSYSRVFICFLLIEAIALVLALRLKEVKK</sequence>
<evidence type="ECO:0000259" key="7">
    <source>
        <dbReference type="PROSITE" id="PS50850"/>
    </source>
</evidence>
<protein>
    <submittedName>
        <fullName evidence="8">Multidrug resistance protein B</fullName>
    </submittedName>
</protein>
<dbReference type="RefSeq" id="WP_056960166.1">
    <property type="nucleotide sequence ID" value="NZ_AYYN01000167.1"/>
</dbReference>
<feature type="transmembrane region" description="Helical" evidence="6">
    <location>
        <begin position="167"/>
        <end position="189"/>
    </location>
</feature>
<dbReference type="GO" id="GO:0022857">
    <property type="term" value="F:transmembrane transporter activity"/>
    <property type="evidence" value="ECO:0007669"/>
    <property type="project" value="InterPro"/>
</dbReference>
<feature type="transmembrane region" description="Helical" evidence="6">
    <location>
        <begin position="138"/>
        <end position="161"/>
    </location>
</feature>
<feature type="domain" description="Major facilitator superfamily (MFS) profile" evidence="7">
    <location>
        <begin position="11"/>
        <end position="452"/>
    </location>
</feature>
<dbReference type="GO" id="GO:0005886">
    <property type="term" value="C:plasma membrane"/>
    <property type="evidence" value="ECO:0007669"/>
    <property type="project" value="UniProtKB-SubCell"/>
</dbReference>
<dbReference type="Proteomes" id="UP000051612">
    <property type="component" value="Unassembled WGS sequence"/>
</dbReference>
<keyword evidence="3 6" id="KW-0812">Transmembrane</keyword>
<dbReference type="PROSITE" id="PS50850">
    <property type="entry name" value="MFS"/>
    <property type="match status" value="1"/>
</dbReference>
<dbReference type="Pfam" id="PF07690">
    <property type="entry name" value="MFS_1"/>
    <property type="match status" value="1"/>
</dbReference>
<feature type="transmembrane region" description="Helical" evidence="6">
    <location>
        <begin position="77"/>
        <end position="100"/>
    </location>
</feature>
<feature type="transmembrane region" description="Helical" evidence="6">
    <location>
        <begin position="224"/>
        <end position="242"/>
    </location>
</feature>
<feature type="transmembrane region" description="Helical" evidence="6">
    <location>
        <begin position="201"/>
        <end position="218"/>
    </location>
</feature>
<dbReference type="PANTHER" id="PTHR42718:SF24">
    <property type="entry name" value="MAJOR FACILITATOR SUPERFAMILY (MFS) PROFILE DOMAIN-CONTAINING PROTEIN"/>
    <property type="match status" value="1"/>
</dbReference>
<feature type="transmembrane region" description="Helical" evidence="6">
    <location>
        <begin position="400"/>
        <end position="420"/>
    </location>
</feature>
<evidence type="ECO:0000256" key="5">
    <source>
        <dbReference type="ARBA" id="ARBA00023136"/>
    </source>
</evidence>
<dbReference type="InterPro" id="IPR036259">
    <property type="entry name" value="MFS_trans_sf"/>
</dbReference>
<feature type="transmembrane region" description="Helical" evidence="6">
    <location>
        <begin position="106"/>
        <end position="126"/>
    </location>
</feature>
<accession>A0A0R2AZ83</accession>
<organism evidence="8 9">
    <name type="scientific">Ligilactobacillus murinus DSM 20452 = NBRC 14221</name>
    <dbReference type="NCBI Taxonomy" id="1423772"/>
    <lineage>
        <taxon>Bacteria</taxon>
        <taxon>Bacillati</taxon>
        <taxon>Bacillota</taxon>
        <taxon>Bacilli</taxon>
        <taxon>Lactobacillales</taxon>
        <taxon>Lactobacillaceae</taxon>
        <taxon>Ligilactobacillus</taxon>
    </lineage>
</organism>
<feature type="transmembrane region" description="Helical" evidence="6">
    <location>
        <begin position="325"/>
        <end position="347"/>
    </location>
</feature>
<dbReference type="AlphaFoldDB" id="A0A0R2AZ83"/>